<reference evidence="1 2" key="1">
    <citation type="journal article" date="2024" name="G3 (Bethesda)">
        <title>Genome assembly of Hibiscus sabdariffa L. provides insights into metabolisms of medicinal natural products.</title>
        <authorList>
            <person name="Kim T."/>
        </authorList>
    </citation>
    <scope>NUCLEOTIDE SEQUENCE [LARGE SCALE GENOMIC DNA]</scope>
    <source>
        <strain evidence="1">TK-2024</strain>
        <tissue evidence="1">Old leaves</tissue>
    </source>
</reference>
<evidence type="ECO:0000313" key="2">
    <source>
        <dbReference type="Proteomes" id="UP001472677"/>
    </source>
</evidence>
<name>A0ABR2CX71_9ROSI</name>
<proteinExistence type="predicted"/>
<dbReference type="PANTHER" id="PTHR35461:SF1">
    <property type="entry name" value="LOW PROTEIN: ATP-DEPENDENT RNA HELICASE-LIKE PROTEIN"/>
    <property type="match status" value="1"/>
</dbReference>
<sequence>MLPTESIRKTDNLFREAVESLKYLFFTGYQKLSKQPISNPFSCTSCSREKHRKDRSYTDREVGLEEAMVRKNNAMTLKEMLREEDECSGSFMSFEEKSPVKITKQNGGEEEKTEEGCYALVKKMKEMEMMDVGDIEHVLDVEEAIHYYSRLRSPAYLSIVNKFFTEMYSEFSVPQASASIYSSKRRLGSFRM</sequence>
<accession>A0ABR2CX71</accession>
<organism evidence="1 2">
    <name type="scientific">Hibiscus sabdariffa</name>
    <name type="common">roselle</name>
    <dbReference type="NCBI Taxonomy" id="183260"/>
    <lineage>
        <taxon>Eukaryota</taxon>
        <taxon>Viridiplantae</taxon>
        <taxon>Streptophyta</taxon>
        <taxon>Embryophyta</taxon>
        <taxon>Tracheophyta</taxon>
        <taxon>Spermatophyta</taxon>
        <taxon>Magnoliopsida</taxon>
        <taxon>eudicotyledons</taxon>
        <taxon>Gunneridae</taxon>
        <taxon>Pentapetalae</taxon>
        <taxon>rosids</taxon>
        <taxon>malvids</taxon>
        <taxon>Malvales</taxon>
        <taxon>Malvaceae</taxon>
        <taxon>Malvoideae</taxon>
        <taxon>Hibiscus</taxon>
    </lineage>
</organism>
<gene>
    <name evidence="1" type="ORF">V6N12_029785</name>
</gene>
<dbReference type="Proteomes" id="UP001472677">
    <property type="component" value="Unassembled WGS sequence"/>
</dbReference>
<dbReference type="PANTHER" id="PTHR35461">
    <property type="entry name" value="BNAANNG14610D PROTEIN"/>
    <property type="match status" value="1"/>
</dbReference>
<evidence type="ECO:0008006" key="3">
    <source>
        <dbReference type="Google" id="ProtNLM"/>
    </source>
</evidence>
<comment type="caution">
    <text evidence="1">The sequence shown here is derived from an EMBL/GenBank/DDBJ whole genome shotgun (WGS) entry which is preliminary data.</text>
</comment>
<evidence type="ECO:0000313" key="1">
    <source>
        <dbReference type="EMBL" id="KAK8524934.1"/>
    </source>
</evidence>
<dbReference type="EMBL" id="JBBPBM010000041">
    <property type="protein sequence ID" value="KAK8524934.1"/>
    <property type="molecule type" value="Genomic_DNA"/>
</dbReference>
<keyword evidence="2" id="KW-1185">Reference proteome</keyword>
<protein>
    <recommendedName>
        <fullName evidence="3">OVATE domain-containing protein</fullName>
    </recommendedName>
</protein>